<dbReference type="EMBL" id="FTOV01000001">
    <property type="protein sequence ID" value="SIS51203.1"/>
    <property type="molecule type" value="Genomic_DNA"/>
</dbReference>
<dbReference type="RefSeq" id="WP_076389869.1">
    <property type="nucleotide sequence ID" value="NZ_AP029022.1"/>
</dbReference>
<dbReference type="EMBL" id="AP029022">
    <property type="protein sequence ID" value="BEV03403.1"/>
    <property type="molecule type" value="Genomic_DNA"/>
</dbReference>
<gene>
    <name evidence="1" type="ORF">CRDW_07770</name>
    <name evidence="2" type="ORF">SAMN05421785_10132</name>
</gene>
<evidence type="ECO:0000313" key="3">
    <source>
        <dbReference type="Proteomes" id="UP000185781"/>
    </source>
</evidence>
<keyword evidence="4" id="KW-1185">Reference proteome</keyword>
<dbReference type="AlphaFoldDB" id="A0A1N7JPB4"/>
<dbReference type="InterPro" id="IPR058074">
    <property type="entry name" value="Bacteriocin-like"/>
</dbReference>
<dbReference type="NCBIfam" id="NF047798">
    <property type="entry name" value="leader_Chryseo"/>
    <property type="match status" value="1"/>
</dbReference>
<evidence type="ECO:0000313" key="2">
    <source>
        <dbReference type="EMBL" id="SIS51203.1"/>
    </source>
</evidence>
<dbReference type="STRING" id="373672.SAMN05421785_10132"/>
<protein>
    <submittedName>
        <fullName evidence="1">Bacteriocin</fullName>
    </submittedName>
</protein>
<accession>A0A1N7JPB4</accession>
<dbReference type="Proteomes" id="UP001380186">
    <property type="component" value="Chromosome"/>
</dbReference>
<reference evidence="1 4" key="2">
    <citation type="journal article" date="2020" name="Microbes Environ.">
        <title>Synthetic bacterial community of duckweed: a simple and stable system to study plant-microbe interactions.</title>
        <authorList>
            <person name="Ishizawa H."/>
            <person name="Tada M."/>
            <person name="Kuroda M."/>
            <person name="Inoue D."/>
            <person name="Futamata H."/>
            <person name="Ike M."/>
        </authorList>
    </citation>
    <scope>NUCLEOTIDE SEQUENCE [LARGE SCALE GENOMIC DNA]</scope>
    <source>
        <strain evidence="1 4">DW100</strain>
    </source>
</reference>
<organism evidence="2 3">
    <name type="scientific">Chryseobacterium gambrini</name>
    <dbReference type="NCBI Taxonomy" id="373672"/>
    <lineage>
        <taxon>Bacteria</taxon>
        <taxon>Pseudomonadati</taxon>
        <taxon>Bacteroidota</taxon>
        <taxon>Flavobacteriia</taxon>
        <taxon>Flavobacteriales</taxon>
        <taxon>Weeksellaceae</taxon>
        <taxon>Chryseobacterium group</taxon>
        <taxon>Chryseobacterium</taxon>
    </lineage>
</organism>
<dbReference type="Proteomes" id="UP000185781">
    <property type="component" value="Unassembled WGS sequence"/>
</dbReference>
<dbReference type="OrthoDB" id="1449208at2"/>
<proteinExistence type="predicted"/>
<evidence type="ECO:0000313" key="1">
    <source>
        <dbReference type="EMBL" id="BEV03403.1"/>
    </source>
</evidence>
<sequence length="66" mass="7489">MKNLKKISREQLKQVKGAGPNVPACPRGYLWRCEAIGVCDEVFDQWDCLCGCYPVDPIHPTLPFPR</sequence>
<reference evidence="2 3" key="1">
    <citation type="submission" date="2017-01" db="EMBL/GenBank/DDBJ databases">
        <authorList>
            <person name="Mah S.A."/>
            <person name="Swanson W.J."/>
            <person name="Moy G.W."/>
            <person name="Vacquier V.D."/>
        </authorList>
    </citation>
    <scope>NUCLEOTIDE SEQUENCE [LARGE SCALE GENOMIC DNA]</scope>
    <source>
        <strain evidence="2 3">DSM 18014</strain>
    </source>
</reference>
<name>A0A1N7JPB4_9FLAO</name>
<evidence type="ECO:0000313" key="4">
    <source>
        <dbReference type="Proteomes" id="UP001380186"/>
    </source>
</evidence>
<reference evidence="1" key="3">
    <citation type="submission" date="2023-12" db="EMBL/GenBank/DDBJ databases">
        <title>Complete genome sequences of six duckweed-associated bacterial strains for studying community assembly in synthetic plant microbiome.</title>
        <authorList>
            <person name="Ishizawa H."/>
            <person name="Tada M."/>
            <person name="Tashiro Y."/>
            <person name="Kuroda M."/>
            <person name="Inoue D."/>
            <person name="Dohra H."/>
            <person name="Futamata H."/>
            <person name="Ike M."/>
        </authorList>
    </citation>
    <scope>NUCLEOTIDE SEQUENCE</scope>
    <source>
        <strain evidence="1">DW100</strain>
    </source>
</reference>